<feature type="modified residue" description="O-AMP-tyrosine" evidence="14">
    <location>
        <position position="431"/>
    </location>
</feature>
<dbReference type="SMART" id="SM01230">
    <property type="entry name" value="Gln-synt_C"/>
    <property type="match status" value="1"/>
</dbReference>
<dbReference type="RefSeq" id="WP_144731650.1">
    <property type="nucleotide sequence ID" value="NZ_ML675584.1"/>
</dbReference>
<feature type="binding site" evidence="13">
    <location>
        <position position="153"/>
    </location>
    <ligand>
        <name>Mg(2+)</name>
        <dbReference type="ChEBI" id="CHEBI:18420"/>
        <label>1</label>
    </ligand>
</feature>
<feature type="binding site" evidence="12">
    <location>
        <position position="371"/>
    </location>
    <ligand>
        <name>ATP</name>
        <dbReference type="ChEBI" id="CHEBI:30616"/>
    </ligand>
</feature>
<dbReference type="InterPro" id="IPR001637">
    <property type="entry name" value="Gln_synth_I_adenylation_site"/>
</dbReference>
<dbReference type="PROSITE" id="PS00180">
    <property type="entry name" value="GLNA_1"/>
    <property type="match status" value="1"/>
</dbReference>
<dbReference type="PANTHER" id="PTHR43407:SF1">
    <property type="entry name" value="LENGSIN"/>
    <property type="match status" value="1"/>
</dbReference>
<feature type="binding site" evidence="13">
    <location>
        <position position="245"/>
    </location>
    <ligand>
        <name>Mg(2+)</name>
        <dbReference type="ChEBI" id="CHEBI:18420"/>
        <label>1</label>
    </ligand>
</feature>
<dbReference type="Pfam" id="PF00120">
    <property type="entry name" value="Gln-synt_C"/>
    <property type="match status" value="1"/>
</dbReference>
<evidence type="ECO:0000256" key="13">
    <source>
        <dbReference type="PIRSR" id="PIRSR604809-3"/>
    </source>
</evidence>
<dbReference type="Proteomes" id="UP000315289">
    <property type="component" value="Unassembled WGS sequence"/>
</dbReference>
<comment type="catalytic activity">
    <reaction evidence="18">
        <text>L-glutamate + NH4(+) + ATP = L-glutamine + ADP + phosphate + H(+)</text>
        <dbReference type="Rhea" id="RHEA:16169"/>
        <dbReference type="ChEBI" id="CHEBI:15378"/>
        <dbReference type="ChEBI" id="CHEBI:28938"/>
        <dbReference type="ChEBI" id="CHEBI:29985"/>
        <dbReference type="ChEBI" id="CHEBI:30616"/>
        <dbReference type="ChEBI" id="CHEBI:43474"/>
        <dbReference type="ChEBI" id="CHEBI:58359"/>
        <dbReference type="ChEBI" id="CHEBI:456216"/>
        <dbReference type="EC" id="6.3.1.2"/>
    </reaction>
</comment>
<dbReference type="GO" id="GO:0006542">
    <property type="term" value="P:glutamine biosynthetic process"/>
    <property type="evidence" value="ECO:0007669"/>
    <property type="project" value="InterPro"/>
</dbReference>
<feature type="binding site" evidence="13">
    <location>
        <position position="151"/>
    </location>
    <ligand>
        <name>Mg(2+)</name>
        <dbReference type="ChEBI" id="CHEBI:18420"/>
        <label>1</label>
    </ligand>
</feature>
<comment type="similarity">
    <text evidence="2 15 16">Belongs to the glutamine synthetase family.</text>
</comment>
<gene>
    <name evidence="21" type="primary">glnA2</name>
    <name evidence="21" type="ORF">NARC_80134</name>
</gene>
<dbReference type="GO" id="GO:0019740">
    <property type="term" value="P:nitrogen utilization"/>
    <property type="evidence" value="ECO:0007669"/>
    <property type="project" value="TreeGrafter"/>
</dbReference>
<dbReference type="Pfam" id="PF03951">
    <property type="entry name" value="Gln-synt_N"/>
    <property type="match status" value="1"/>
</dbReference>
<dbReference type="GO" id="GO:0005737">
    <property type="term" value="C:cytoplasm"/>
    <property type="evidence" value="ECO:0007669"/>
    <property type="project" value="UniProtKB-SubCell"/>
</dbReference>
<feature type="binding site" evidence="11">
    <location>
        <begin position="289"/>
        <end position="290"/>
    </location>
    <ligand>
        <name>L-glutamate</name>
        <dbReference type="ChEBI" id="CHEBI:29985"/>
    </ligand>
</feature>
<keyword evidence="10 13" id="KW-0460">Magnesium</keyword>
<protein>
    <recommendedName>
        <fullName evidence="18">Glutamine synthetase</fullName>
        <ecNumber evidence="18">6.3.1.2</ecNumber>
    </recommendedName>
</protein>
<dbReference type="Gene3D" id="3.10.20.70">
    <property type="entry name" value="Glutamine synthetase, N-terminal domain"/>
    <property type="match status" value="1"/>
</dbReference>
<dbReference type="OrthoDB" id="36124at2157"/>
<evidence type="ECO:0000256" key="3">
    <source>
        <dbReference type="ARBA" id="ARBA00011354"/>
    </source>
</evidence>
<dbReference type="PROSITE" id="PS00181">
    <property type="entry name" value="GLNA_ATP"/>
    <property type="match status" value="1"/>
</dbReference>
<accession>A0A557SUW5</accession>
<feature type="binding site" evidence="11">
    <location>
        <position position="371"/>
    </location>
    <ligand>
        <name>L-glutamate</name>
        <dbReference type="ChEBI" id="CHEBI:29985"/>
    </ligand>
</feature>
<evidence type="ECO:0000313" key="21">
    <source>
        <dbReference type="EMBL" id="TVP40404.1"/>
    </source>
</evidence>
<comment type="subunit">
    <text evidence="3">Oligomer of 12 subunits arranged in the form of two hexagons.</text>
</comment>
<feature type="binding site" evidence="12">
    <location>
        <position position="232"/>
    </location>
    <ligand>
        <name>ATP</name>
        <dbReference type="ChEBI" id="CHEBI:30616"/>
    </ligand>
</feature>
<evidence type="ECO:0000256" key="5">
    <source>
        <dbReference type="ARBA" id="ARBA00022553"/>
    </source>
</evidence>
<dbReference type="AlphaFoldDB" id="A0A557SUW5"/>
<dbReference type="PROSITE" id="PS00182">
    <property type="entry name" value="GLNA_ADENYLATION"/>
    <property type="match status" value="1"/>
</dbReference>
<reference evidence="21 22" key="1">
    <citation type="journal article" date="2019" name="Front. Microbiol.">
        <title>Ammonia Oxidation by the Arctic Terrestrial Thaumarchaeote Candidatus Nitrosocosmicus arcticus Is Stimulated by Increasing Temperatures.</title>
        <authorList>
            <person name="Alves R.J.E."/>
            <person name="Kerou M."/>
            <person name="Zappe A."/>
            <person name="Bittner R."/>
            <person name="Abby S.S."/>
            <person name="Schmidt H.A."/>
            <person name="Pfeifer K."/>
            <person name="Schleper C."/>
        </authorList>
    </citation>
    <scope>NUCLEOTIDE SEQUENCE [LARGE SCALE GENOMIC DNA]</scope>
    <source>
        <strain evidence="21 22">Kfb</strain>
    </source>
</reference>
<feature type="binding site" evidence="13">
    <location>
        <position position="391"/>
    </location>
    <ligand>
        <name>Mg(2+)</name>
        <dbReference type="ChEBI" id="CHEBI:18420"/>
        <label>1</label>
    </ligand>
</feature>
<evidence type="ECO:0000256" key="8">
    <source>
        <dbReference type="ARBA" id="ARBA00022741"/>
    </source>
</evidence>
<feature type="binding site" evidence="13">
    <location>
        <position position="237"/>
    </location>
    <ligand>
        <name>Mg(2+)</name>
        <dbReference type="ChEBI" id="CHEBI:18420"/>
        <label>1</label>
    </ligand>
</feature>
<dbReference type="InterPro" id="IPR008147">
    <property type="entry name" value="Gln_synt_N"/>
</dbReference>
<keyword evidence="6 18" id="KW-0436">Ligase</keyword>
<keyword evidence="9 12" id="KW-0067">ATP-binding</keyword>
<dbReference type="EC" id="6.3.1.2" evidence="18"/>
<keyword evidence="22" id="KW-1185">Reference proteome</keyword>
<proteinExistence type="inferred from homology"/>
<sequence length="502" mass="57077">MQVEKTFKNSEMDVVNELKRSGIKWVRLNFCDPFGFLHQISVNSSEITEDAFKQGLPRLDGSSIKGFKEIYESDMLLKPDPSTFAILPEYFDKNNHNKKNYAYPSMAARMFVDIYDGYGGRRYSRDCRYIAKKAEEFLKTKGFEKSYWGPELEFFIFNKISLLPNPMSSINCSGGSGYSIESGEAPWNSSSGNEYTIPFKGGYFPAPPADSLTDLRDEVSETLQEFFGIRVDAHHHEVATAGQCEIQMVYDELTRMADNVVTYKKTVKEVAAKREMIANFMPKPVALDNGSGMHVSQSLWTKKKYGNHVNMFFDPSDDYAELSQTALYYIGGLIDHARSLCALTNPTTNSYRRLVPGYEAPINVAWSKMNRSASIRIPAHYKNMEKQKRIEYRTPDPSSNIYLVESALLLAGLDGINKKISPPDHIDKDIYKLTEQEKSELGIRKLPTSLLDAIESLESDTDFLNPVFADDFIEMYCQIKKDEYTTVAAIPSPREFYMYGNV</sequence>
<keyword evidence="4 17" id="KW-0963">Cytoplasm</keyword>
<evidence type="ECO:0000256" key="11">
    <source>
        <dbReference type="PIRSR" id="PIRSR604809-1"/>
    </source>
</evidence>
<evidence type="ECO:0000256" key="6">
    <source>
        <dbReference type="ARBA" id="ARBA00022598"/>
    </source>
</evidence>
<organism evidence="21 22">
    <name type="scientific">Candidatus Nitrosocosmicus arcticus</name>
    <dbReference type="NCBI Taxonomy" id="2035267"/>
    <lineage>
        <taxon>Archaea</taxon>
        <taxon>Nitrososphaerota</taxon>
        <taxon>Nitrososphaeria</taxon>
        <taxon>Nitrososphaerales</taxon>
        <taxon>Nitrososphaeraceae</taxon>
        <taxon>Candidatus Nitrosocosmicus</taxon>
    </lineage>
</organism>
<feature type="domain" description="GS beta-grasp" evidence="19">
    <location>
        <begin position="21"/>
        <end position="119"/>
    </location>
</feature>
<evidence type="ECO:0000256" key="17">
    <source>
        <dbReference type="RuleBase" id="RU000385"/>
    </source>
</evidence>
<evidence type="ECO:0000256" key="1">
    <source>
        <dbReference type="ARBA" id="ARBA00004496"/>
    </source>
</evidence>
<evidence type="ECO:0000256" key="7">
    <source>
        <dbReference type="ARBA" id="ARBA00022723"/>
    </source>
</evidence>
<evidence type="ECO:0000256" key="10">
    <source>
        <dbReference type="ARBA" id="ARBA00022842"/>
    </source>
</evidence>
<dbReference type="InterPro" id="IPR036651">
    <property type="entry name" value="Gln_synt_N_sf"/>
</dbReference>
<evidence type="ECO:0000256" key="14">
    <source>
        <dbReference type="PIRSR" id="PIRSR604809-50"/>
    </source>
</evidence>
<feature type="binding site" evidence="13">
    <location>
        <position position="294"/>
    </location>
    <ligand>
        <name>Mg(2+)</name>
        <dbReference type="ChEBI" id="CHEBI:18420"/>
        <label>1</label>
    </ligand>
</feature>
<evidence type="ECO:0000256" key="2">
    <source>
        <dbReference type="ARBA" id="ARBA00009897"/>
    </source>
</evidence>
<feature type="domain" description="GS catalytic" evidence="20">
    <location>
        <begin position="127"/>
        <end position="502"/>
    </location>
</feature>
<keyword evidence="5 14" id="KW-0597">Phosphoprotein</keyword>
<dbReference type="Gene3D" id="3.30.590.10">
    <property type="entry name" value="Glutamine synthetase/guanido kinase, catalytic domain"/>
    <property type="match status" value="1"/>
</dbReference>
<dbReference type="EMBL" id="VOAH01000008">
    <property type="protein sequence ID" value="TVP40404.1"/>
    <property type="molecule type" value="Genomic_DNA"/>
</dbReference>
<comment type="cofactor">
    <cofactor evidence="13">
        <name>Mg(2+)</name>
        <dbReference type="ChEBI" id="CHEBI:18420"/>
    </cofactor>
    <text evidence="13">Binds 2 Mg(2+) ions per subunit.</text>
</comment>
<evidence type="ECO:0000256" key="16">
    <source>
        <dbReference type="RuleBase" id="RU000384"/>
    </source>
</evidence>
<dbReference type="NCBIfam" id="TIGR00653">
    <property type="entry name" value="GlnA"/>
    <property type="match status" value="1"/>
</dbReference>
<dbReference type="GO" id="GO:0005524">
    <property type="term" value="F:ATP binding"/>
    <property type="evidence" value="ECO:0007669"/>
    <property type="project" value="UniProtKB-KW"/>
</dbReference>
<dbReference type="PROSITE" id="PS51987">
    <property type="entry name" value="GS_CATALYTIC"/>
    <property type="match status" value="1"/>
</dbReference>
<feature type="binding site" evidence="12">
    <location>
        <position position="386"/>
    </location>
    <ligand>
        <name>ATP</name>
        <dbReference type="ChEBI" id="CHEBI:30616"/>
    </ligand>
</feature>
<dbReference type="InterPro" id="IPR004809">
    <property type="entry name" value="Gln_synth_I"/>
</dbReference>
<dbReference type="GO" id="GO:0016020">
    <property type="term" value="C:membrane"/>
    <property type="evidence" value="ECO:0007669"/>
    <property type="project" value="TreeGrafter"/>
</dbReference>
<evidence type="ECO:0000259" key="19">
    <source>
        <dbReference type="PROSITE" id="PS51986"/>
    </source>
</evidence>
<feature type="binding site" evidence="11">
    <location>
        <position position="393"/>
    </location>
    <ligand>
        <name>L-glutamate</name>
        <dbReference type="ChEBI" id="CHEBI:29985"/>
    </ligand>
</feature>
<dbReference type="PANTHER" id="PTHR43407">
    <property type="entry name" value="GLUTAMINE SYNTHETASE"/>
    <property type="match status" value="1"/>
</dbReference>
<evidence type="ECO:0000256" key="12">
    <source>
        <dbReference type="PIRSR" id="PIRSR604809-2"/>
    </source>
</evidence>
<dbReference type="InterPro" id="IPR008146">
    <property type="entry name" value="Gln_synth_cat_dom"/>
</dbReference>
<evidence type="ECO:0000256" key="15">
    <source>
        <dbReference type="PROSITE-ProRule" id="PRU01330"/>
    </source>
</evidence>
<evidence type="ECO:0000259" key="20">
    <source>
        <dbReference type="PROSITE" id="PS51987"/>
    </source>
</evidence>
<evidence type="ECO:0000256" key="9">
    <source>
        <dbReference type="ARBA" id="ARBA00022840"/>
    </source>
</evidence>
<evidence type="ECO:0000256" key="4">
    <source>
        <dbReference type="ARBA" id="ARBA00022490"/>
    </source>
</evidence>
<feature type="binding site" evidence="11">
    <location>
        <position position="353"/>
    </location>
    <ligand>
        <name>L-glutamate</name>
        <dbReference type="ChEBI" id="CHEBI:29985"/>
    </ligand>
</feature>
<dbReference type="InterPro" id="IPR027302">
    <property type="entry name" value="Gln_synth_N_conserv_site"/>
</dbReference>
<dbReference type="GO" id="GO:0004356">
    <property type="term" value="F:glutamine synthetase activity"/>
    <property type="evidence" value="ECO:0007669"/>
    <property type="project" value="UniProtKB-EC"/>
</dbReference>
<feature type="binding site" evidence="11">
    <location>
        <position position="359"/>
    </location>
    <ligand>
        <name>L-glutamate</name>
        <dbReference type="ChEBI" id="CHEBI:29985"/>
    </ligand>
</feature>
<dbReference type="InterPro" id="IPR027303">
    <property type="entry name" value="Gln_synth_gly_rich_site"/>
</dbReference>
<comment type="subcellular location">
    <subcellularLocation>
        <location evidence="1 17">Cytoplasm</location>
    </subcellularLocation>
</comment>
<dbReference type="SUPFAM" id="SSF54368">
    <property type="entry name" value="Glutamine synthetase, N-terminal domain"/>
    <property type="match status" value="1"/>
</dbReference>
<dbReference type="PROSITE" id="PS51986">
    <property type="entry name" value="GS_BETA_GRASP"/>
    <property type="match status" value="1"/>
</dbReference>
<evidence type="ECO:0000313" key="22">
    <source>
        <dbReference type="Proteomes" id="UP000315289"/>
    </source>
</evidence>
<name>A0A557SUW5_9ARCH</name>
<comment type="caution">
    <text evidence="21">The sequence shown here is derived from an EMBL/GenBank/DDBJ whole genome shotgun (WGS) entry which is preliminary data.</text>
</comment>
<dbReference type="InterPro" id="IPR014746">
    <property type="entry name" value="Gln_synth/guanido_kin_cat_dom"/>
</dbReference>
<evidence type="ECO:0000256" key="18">
    <source>
        <dbReference type="RuleBase" id="RU004356"/>
    </source>
</evidence>
<keyword evidence="8 12" id="KW-0547">Nucleotide-binding</keyword>
<dbReference type="SUPFAM" id="SSF55931">
    <property type="entry name" value="Glutamine synthetase/guanido kinase"/>
    <property type="match status" value="1"/>
</dbReference>
<dbReference type="GO" id="GO:0046872">
    <property type="term" value="F:metal ion binding"/>
    <property type="evidence" value="ECO:0007669"/>
    <property type="project" value="UniProtKB-KW"/>
</dbReference>
<keyword evidence="7 13" id="KW-0479">Metal-binding</keyword>